<dbReference type="GO" id="GO:0018773">
    <property type="term" value="F:acetylpyruvate hydrolase activity"/>
    <property type="evidence" value="ECO:0007669"/>
    <property type="project" value="TreeGrafter"/>
</dbReference>
<dbReference type="SUPFAM" id="SSF56529">
    <property type="entry name" value="FAH"/>
    <property type="match status" value="1"/>
</dbReference>
<evidence type="ECO:0000256" key="2">
    <source>
        <dbReference type="ARBA" id="ARBA00022723"/>
    </source>
</evidence>
<proteinExistence type="inferred from homology"/>
<reference evidence="5 6" key="1">
    <citation type="journal article" date="2007" name="Int. J. Syst. Evol. Microbiol.">
        <title>Oceanobacillus profundus sp. nov., isolated from a deep-sea sediment core.</title>
        <authorList>
            <person name="Kim Y.G."/>
            <person name="Choi D.H."/>
            <person name="Hyun S."/>
            <person name="Cho B.C."/>
        </authorList>
    </citation>
    <scope>NUCLEOTIDE SEQUENCE [LARGE SCALE GENOMIC DNA]</scope>
    <source>
        <strain evidence="5 6">DSM 18246</strain>
    </source>
</reference>
<dbReference type="Proteomes" id="UP000285456">
    <property type="component" value="Unassembled WGS sequence"/>
</dbReference>
<dbReference type="RefSeq" id="WP_118889699.1">
    <property type="nucleotide sequence ID" value="NZ_PHUT01000009.1"/>
</dbReference>
<evidence type="ECO:0000259" key="3">
    <source>
        <dbReference type="Pfam" id="PF01557"/>
    </source>
</evidence>
<comment type="similarity">
    <text evidence="1">Belongs to the FAH family.</text>
</comment>
<name>A0A417YF24_9BACI</name>
<keyword evidence="2" id="KW-0479">Metal-binding</keyword>
<dbReference type="InterPro" id="IPR011234">
    <property type="entry name" value="Fumarylacetoacetase-like_C"/>
</dbReference>
<dbReference type="Pfam" id="PF10370">
    <property type="entry name" value="Rv2993c-like_N"/>
    <property type="match status" value="1"/>
</dbReference>
<dbReference type="AlphaFoldDB" id="A0A417YF24"/>
<dbReference type="EMBL" id="QWEH01000009">
    <property type="protein sequence ID" value="RHW31297.1"/>
    <property type="molecule type" value="Genomic_DNA"/>
</dbReference>
<dbReference type="InterPro" id="IPR036663">
    <property type="entry name" value="Fumarylacetoacetase_C_sf"/>
</dbReference>
<evidence type="ECO:0000256" key="1">
    <source>
        <dbReference type="ARBA" id="ARBA00010211"/>
    </source>
</evidence>
<evidence type="ECO:0000313" key="6">
    <source>
        <dbReference type="Proteomes" id="UP000285456"/>
    </source>
</evidence>
<dbReference type="PANTHER" id="PTHR11820:SF7">
    <property type="entry name" value="ACYLPYRUVASE FAHD1, MITOCHONDRIAL"/>
    <property type="match status" value="1"/>
</dbReference>
<dbReference type="Gene3D" id="3.90.850.10">
    <property type="entry name" value="Fumarylacetoacetase-like, C-terminal domain"/>
    <property type="match status" value="1"/>
</dbReference>
<gene>
    <name evidence="5" type="ORF">D1B32_13945</name>
</gene>
<sequence>MKFARFRRENDETILQGIITDGGIKEIKGDIFSEWEYTDSMHPVDEVTILEPLVPRHIIGIGANYVAKTDDLPSDLPNLPVFFYKPVSSVIGSGKPIKIPNKINEVKFESELAVVIGKHTRNISEEEVTDHIFGYTVANDVTAPQYFHESGYWTVGKSFDTFTPLGPYIETELDPDQVTVESYLNGDRKQASAVSLMIISMRKMIAYLSNVMTLEPGDVILTGSPIGAEMMRSGDEIVCQIAGIGKLRNSVEQA</sequence>
<dbReference type="OrthoDB" id="9805307at2"/>
<dbReference type="GO" id="GO:0046872">
    <property type="term" value="F:metal ion binding"/>
    <property type="evidence" value="ECO:0007669"/>
    <property type="project" value="UniProtKB-KW"/>
</dbReference>
<organism evidence="5 6">
    <name type="scientific">Oceanobacillus profundus</name>
    <dbReference type="NCBI Taxonomy" id="372463"/>
    <lineage>
        <taxon>Bacteria</taxon>
        <taxon>Bacillati</taxon>
        <taxon>Bacillota</taxon>
        <taxon>Bacilli</taxon>
        <taxon>Bacillales</taxon>
        <taxon>Bacillaceae</taxon>
        <taxon>Oceanobacillus</taxon>
    </lineage>
</organism>
<feature type="domain" description="Rv2993c-like N-terminal" evidence="4">
    <location>
        <begin position="1"/>
        <end position="52"/>
    </location>
</feature>
<comment type="caution">
    <text evidence="5">The sequence shown here is derived from an EMBL/GenBank/DDBJ whole genome shotgun (WGS) entry which is preliminary data.</text>
</comment>
<evidence type="ECO:0000259" key="4">
    <source>
        <dbReference type="Pfam" id="PF10370"/>
    </source>
</evidence>
<dbReference type="PANTHER" id="PTHR11820">
    <property type="entry name" value="ACYLPYRUVASE"/>
    <property type="match status" value="1"/>
</dbReference>
<dbReference type="Pfam" id="PF01557">
    <property type="entry name" value="FAA_hydrolase"/>
    <property type="match status" value="1"/>
</dbReference>
<evidence type="ECO:0000313" key="5">
    <source>
        <dbReference type="EMBL" id="RHW31297.1"/>
    </source>
</evidence>
<feature type="domain" description="Fumarylacetoacetase-like C-terminal" evidence="3">
    <location>
        <begin position="58"/>
        <end position="251"/>
    </location>
</feature>
<dbReference type="InterPro" id="IPR018833">
    <property type="entry name" value="Rv2993c-like_N"/>
</dbReference>
<protein>
    <submittedName>
        <fullName evidence="5">DUF2437 domain-containing protein</fullName>
    </submittedName>
</protein>
<keyword evidence="6" id="KW-1185">Reference proteome</keyword>
<accession>A0A417YF24</accession>